<evidence type="ECO:0000256" key="2">
    <source>
        <dbReference type="ARBA" id="ARBA00022448"/>
    </source>
</evidence>
<organism evidence="12">
    <name type="scientific">Phyllotreta armoraciae</name>
    <dbReference type="NCBI Taxonomy" id="1553667"/>
    <lineage>
        <taxon>Eukaryota</taxon>
        <taxon>Metazoa</taxon>
        <taxon>Ecdysozoa</taxon>
        <taxon>Arthropoda</taxon>
        <taxon>Hexapoda</taxon>
        <taxon>Insecta</taxon>
        <taxon>Pterygota</taxon>
        <taxon>Neoptera</taxon>
        <taxon>Endopterygota</taxon>
        <taxon>Coleoptera</taxon>
        <taxon>Polyphaga</taxon>
        <taxon>Cucujiformia</taxon>
        <taxon>Chrysomeloidea</taxon>
        <taxon>Chrysomelidae</taxon>
        <taxon>Galerucinae</taxon>
        <taxon>Alticini</taxon>
        <taxon>Phyllotreta</taxon>
    </lineage>
</organism>
<feature type="transmembrane region" description="Helical" evidence="10">
    <location>
        <begin position="79"/>
        <end position="102"/>
    </location>
</feature>
<dbReference type="InterPro" id="IPR050549">
    <property type="entry name" value="MFS_Trehalose_Transporter"/>
</dbReference>
<feature type="compositionally biased region" description="Polar residues" evidence="9">
    <location>
        <begin position="14"/>
        <end position="23"/>
    </location>
</feature>
<dbReference type="InterPro" id="IPR020846">
    <property type="entry name" value="MFS_dom"/>
</dbReference>
<dbReference type="Gene3D" id="1.20.1250.20">
    <property type="entry name" value="MFS general substrate transporter like domains"/>
    <property type="match status" value="1"/>
</dbReference>
<accession>A0A858Z6L3</accession>
<feature type="transmembrane region" description="Helical" evidence="10">
    <location>
        <begin position="196"/>
        <end position="215"/>
    </location>
</feature>
<sequence>MRKMSLEDHKNKDYQNAINQKEQTQLPVDRKPDTLFLYISITTAQLISITFGASMVWISPVLGKLQLNDTEANPIGRPITTLEISMLAGIPEFTNTLGILLMPKLCDIIGRKRYLLFSGLVMLLAGAGLAFSNSVLLMIITRCLFGFSGAWTVVCLYVTEVCEDHNRGKFGCYFGIFHQLGHLFGFVIGPFFSVKIFTLIITAPALLFVVIFTMAPETPIYLLVKGKEEECKAALRRLRSNKSKEEIKLDLEKLKENQMKQKEQKGKLADLIKKRESLLAVIFGLIPLLTKYLSGVTVIFTFLAPFFDTAGTSLSGDLVAIIIAVVKIIFFVLTSFVIERFGRRILFQISSIGTAIPLFILGTYFYLQSINSSLLVQLDWIPLTCLLVTVCLYGLGLGPIPQLFISELPSADLRAVTSSLVHSIGSSASFAMTFLYPIASESLGNQWCVWWFSVNCVVGAILMYFFLPETKGKSFEDIQEMLKSNVKN</sequence>
<feature type="transmembrane region" description="Helical" evidence="10">
    <location>
        <begin position="419"/>
        <end position="438"/>
    </location>
</feature>
<evidence type="ECO:0000256" key="8">
    <source>
        <dbReference type="SAM" id="Coils"/>
    </source>
</evidence>
<evidence type="ECO:0000256" key="4">
    <source>
        <dbReference type="ARBA" id="ARBA00022597"/>
    </source>
</evidence>
<protein>
    <submittedName>
        <fullName evidence="12">Glucosinolate transporter</fullName>
    </submittedName>
</protein>
<evidence type="ECO:0000256" key="7">
    <source>
        <dbReference type="ARBA" id="ARBA00023136"/>
    </source>
</evidence>
<keyword evidence="3" id="KW-1003">Cell membrane</keyword>
<dbReference type="PANTHER" id="PTHR48021">
    <property type="match status" value="1"/>
</dbReference>
<dbReference type="PANTHER" id="PTHR48021:SF1">
    <property type="entry name" value="GH07001P-RELATED"/>
    <property type="match status" value="1"/>
</dbReference>
<reference evidence="12" key="1">
    <citation type="submission" date="2019-09" db="EMBL/GenBank/DDBJ databases">
        <title>MFS transporters aid in co-option of insect defense compounds from plants.</title>
        <authorList>
            <person name="Yang Z.-L."/>
            <person name="Nour-Eldin H.H."/>
            <person name="Haenniger S."/>
            <person name="Reichelt M."/>
            <person name="Crocoll C."/>
            <person name="Vogel H."/>
            <person name="Beran F."/>
        </authorList>
    </citation>
    <scope>NUCLEOTIDE SEQUENCE</scope>
</reference>
<feature type="transmembrane region" description="Helical" evidence="10">
    <location>
        <begin position="318"/>
        <end position="338"/>
    </location>
</feature>
<evidence type="ECO:0000259" key="11">
    <source>
        <dbReference type="PROSITE" id="PS50850"/>
    </source>
</evidence>
<proteinExistence type="evidence at transcript level"/>
<evidence type="ECO:0000256" key="10">
    <source>
        <dbReference type="SAM" id="Phobius"/>
    </source>
</evidence>
<feature type="domain" description="Major facilitator superfamily (MFS) profile" evidence="11">
    <location>
        <begin position="40"/>
        <end position="471"/>
    </location>
</feature>
<dbReference type="PROSITE" id="PS50850">
    <property type="entry name" value="MFS"/>
    <property type="match status" value="1"/>
</dbReference>
<dbReference type="GO" id="GO:0022857">
    <property type="term" value="F:transmembrane transporter activity"/>
    <property type="evidence" value="ECO:0007669"/>
    <property type="project" value="InterPro"/>
</dbReference>
<comment type="subcellular location">
    <subcellularLocation>
        <location evidence="1">Cell membrane</location>
        <topology evidence="1">Multi-pass membrane protein</topology>
    </subcellularLocation>
</comment>
<keyword evidence="4" id="KW-0762">Sugar transport</keyword>
<dbReference type="InterPro" id="IPR005829">
    <property type="entry name" value="Sugar_transporter_CS"/>
</dbReference>
<keyword evidence="6 10" id="KW-1133">Transmembrane helix</keyword>
<feature type="coiled-coil region" evidence="8">
    <location>
        <begin position="237"/>
        <end position="264"/>
    </location>
</feature>
<feature type="compositionally biased region" description="Basic and acidic residues" evidence="9">
    <location>
        <begin position="1"/>
        <end position="13"/>
    </location>
</feature>
<feature type="transmembrane region" description="Helical" evidence="10">
    <location>
        <begin position="137"/>
        <end position="158"/>
    </location>
</feature>
<name>A0A858Z6L3_9CUCU</name>
<keyword evidence="2" id="KW-0813">Transport</keyword>
<feature type="transmembrane region" description="Helical" evidence="10">
    <location>
        <begin position="450"/>
        <end position="467"/>
    </location>
</feature>
<evidence type="ECO:0000256" key="9">
    <source>
        <dbReference type="SAM" id="MobiDB-lite"/>
    </source>
</evidence>
<dbReference type="AlphaFoldDB" id="A0A858Z6L3"/>
<feature type="transmembrane region" description="Helical" evidence="10">
    <location>
        <begin position="345"/>
        <end position="367"/>
    </location>
</feature>
<dbReference type="InterPro" id="IPR036259">
    <property type="entry name" value="MFS_trans_sf"/>
</dbReference>
<feature type="transmembrane region" description="Helical" evidence="10">
    <location>
        <begin position="170"/>
        <end position="190"/>
    </location>
</feature>
<dbReference type="SUPFAM" id="SSF103473">
    <property type="entry name" value="MFS general substrate transporter"/>
    <property type="match status" value="1"/>
</dbReference>
<dbReference type="Pfam" id="PF00083">
    <property type="entry name" value="Sugar_tr"/>
    <property type="match status" value="1"/>
</dbReference>
<evidence type="ECO:0000256" key="6">
    <source>
        <dbReference type="ARBA" id="ARBA00022989"/>
    </source>
</evidence>
<keyword evidence="5 10" id="KW-0812">Transmembrane</keyword>
<evidence type="ECO:0000256" key="1">
    <source>
        <dbReference type="ARBA" id="ARBA00004651"/>
    </source>
</evidence>
<feature type="transmembrane region" description="Helical" evidence="10">
    <location>
        <begin position="114"/>
        <end position="131"/>
    </location>
</feature>
<dbReference type="GO" id="GO:0005886">
    <property type="term" value="C:plasma membrane"/>
    <property type="evidence" value="ECO:0007669"/>
    <property type="project" value="UniProtKB-SubCell"/>
</dbReference>
<dbReference type="EMBL" id="MN433067">
    <property type="protein sequence ID" value="QJX15777.1"/>
    <property type="molecule type" value="mRNA"/>
</dbReference>
<feature type="transmembrane region" description="Helical" evidence="10">
    <location>
        <begin position="278"/>
        <end position="306"/>
    </location>
</feature>
<feature type="transmembrane region" description="Helical" evidence="10">
    <location>
        <begin position="379"/>
        <end position="398"/>
    </location>
</feature>
<dbReference type="FunFam" id="1.20.1250.20:FF:000218">
    <property type="entry name" value="facilitated trehalose transporter Tret1"/>
    <property type="match status" value="1"/>
</dbReference>
<evidence type="ECO:0000256" key="3">
    <source>
        <dbReference type="ARBA" id="ARBA00022475"/>
    </source>
</evidence>
<keyword evidence="7 10" id="KW-0472">Membrane</keyword>
<evidence type="ECO:0000256" key="5">
    <source>
        <dbReference type="ARBA" id="ARBA00022692"/>
    </source>
</evidence>
<keyword evidence="8" id="KW-0175">Coiled coil</keyword>
<dbReference type="InterPro" id="IPR005828">
    <property type="entry name" value="MFS_sugar_transport-like"/>
</dbReference>
<evidence type="ECO:0000313" key="12">
    <source>
        <dbReference type="EMBL" id="QJX15777.1"/>
    </source>
</evidence>
<feature type="transmembrane region" description="Helical" evidence="10">
    <location>
        <begin position="35"/>
        <end position="59"/>
    </location>
</feature>
<gene>
    <name evidence="12" type="primary">GTR8</name>
</gene>
<dbReference type="PROSITE" id="PS00216">
    <property type="entry name" value="SUGAR_TRANSPORT_1"/>
    <property type="match status" value="1"/>
</dbReference>
<feature type="region of interest" description="Disordered" evidence="9">
    <location>
        <begin position="1"/>
        <end position="23"/>
    </location>
</feature>